<dbReference type="RefSeq" id="WP_306885703.1">
    <property type="nucleotide sequence ID" value="NZ_JAUSUL010000002.1"/>
</dbReference>
<dbReference type="Pfam" id="PF03480">
    <property type="entry name" value="DctP"/>
    <property type="match status" value="1"/>
</dbReference>
<dbReference type="InterPro" id="IPR038404">
    <property type="entry name" value="TRAP_DctP_sf"/>
</dbReference>
<reference evidence="3" key="1">
    <citation type="submission" date="2023-07" db="EMBL/GenBank/DDBJ databases">
        <title>Genomic Encyclopedia of Type Strains, Phase IV (KMG-IV): sequencing the most valuable type-strain genomes for metagenomic binning, comparative biology and taxonomic classification.</title>
        <authorList>
            <person name="Goeker M."/>
        </authorList>
    </citation>
    <scope>NUCLEOTIDE SEQUENCE</scope>
    <source>
        <strain evidence="3">DSM 21202</strain>
    </source>
</reference>
<feature type="signal peptide" evidence="2">
    <location>
        <begin position="1"/>
        <end position="28"/>
    </location>
</feature>
<gene>
    <name evidence="3" type="ORF">J2S73_002333</name>
</gene>
<dbReference type="NCBIfam" id="NF037995">
    <property type="entry name" value="TRAP_S1"/>
    <property type="match status" value="1"/>
</dbReference>
<dbReference type="CDD" id="cd13672">
    <property type="entry name" value="PBP2_TRAP_Siap"/>
    <property type="match status" value="1"/>
</dbReference>
<dbReference type="Proteomes" id="UP001229244">
    <property type="component" value="Unassembled WGS sequence"/>
</dbReference>
<dbReference type="PANTHER" id="PTHR33376:SF4">
    <property type="entry name" value="SIALIC ACID-BINDING PERIPLASMIC PROTEIN SIAP"/>
    <property type="match status" value="1"/>
</dbReference>
<comment type="caution">
    <text evidence="3">The sequence shown here is derived from an EMBL/GenBank/DDBJ whole genome shotgun (WGS) entry which is preliminary data.</text>
</comment>
<keyword evidence="4" id="KW-1185">Reference proteome</keyword>
<accession>A0AAE3VQG5</accession>
<evidence type="ECO:0000313" key="4">
    <source>
        <dbReference type="Proteomes" id="UP001229244"/>
    </source>
</evidence>
<sequence>MKLKMMRGLSAAGAALVAATMFAGGAVAQDPVKLTFADVTQANAPRSVALTDIFAKEIGDEFEFEPYFGGTLLKQGSELTAIRRGNLDMALLPPSDLANQVPEFSILSAAYLVRDADHLNKIFESDIGEEFRQLAREELGVEILAPAYYGTRQVNLRGDKKIQTPEDMNGIKLRMPGGESWQFLGESIGANPVPMPYTEVYTGLQTGVIDGQDNPLPNDKQMKFYEVTDQIVLTSHNVGFGLLLINADLFASLSEEQQERMRAAAQKAFEWSDQQYLDQEEDLVEFFKQEGLEVYTPDVEAFRKYSNQKYRESSLSDSWPDGMLERINAL</sequence>
<name>A0AAE3VQG5_9HYPH</name>
<protein>
    <submittedName>
        <fullName evidence="3">TRAP-type C4-dicarboxylate transport system substrate-binding protein</fullName>
    </submittedName>
</protein>
<evidence type="ECO:0000256" key="1">
    <source>
        <dbReference type="ARBA" id="ARBA00022729"/>
    </source>
</evidence>
<evidence type="ECO:0000313" key="3">
    <source>
        <dbReference type="EMBL" id="MDQ0315876.1"/>
    </source>
</evidence>
<keyword evidence="1 2" id="KW-0732">Signal</keyword>
<dbReference type="Gene3D" id="3.40.190.170">
    <property type="entry name" value="Bacterial extracellular solute-binding protein, family 7"/>
    <property type="match status" value="1"/>
</dbReference>
<dbReference type="InterPro" id="IPR018389">
    <property type="entry name" value="DctP_fam"/>
</dbReference>
<feature type="chain" id="PRO_5042246522" evidence="2">
    <location>
        <begin position="29"/>
        <end position="330"/>
    </location>
</feature>
<dbReference type="GO" id="GO:0055085">
    <property type="term" value="P:transmembrane transport"/>
    <property type="evidence" value="ECO:0007669"/>
    <property type="project" value="InterPro"/>
</dbReference>
<dbReference type="AlphaFoldDB" id="A0AAE3VQG5"/>
<evidence type="ECO:0000256" key="2">
    <source>
        <dbReference type="SAM" id="SignalP"/>
    </source>
</evidence>
<dbReference type="EMBL" id="JAUSUL010000002">
    <property type="protein sequence ID" value="MDQ0315876.1"/>
    <property type="molecule type" value="Genomic_DNA"/>
</dbReference>
<organism evidence="3 4">
    <name type="scientific">Amorphus orientalis</name>
    <dbReference type="NCBI Taxonomy" id="649198"/>
    <lineage>
        <taxon>Bacteria</taxon>
        <taxon>Pseudomonadati</taxon>
        <taxon>Pseudomonadota</taxon>
        <taxon>Alphaproteobacteria</taxon>
        <taxon>Hyphomicrobiales</taxon>
        <taxon>Amorphaceae</taxon>
        <taxon>Amorphus</taxon>
    </lineage>
</organism>
<proteinExistence type="predicted"/>
<dbReference type="PANTHER" id="PTHR33376">
    <property type="match status" value="1"/>
</dbReference>